<dbReference type="Pfam" id="PF04630">
    <property type="entry name" value="Phage_TTP_1"/>
    <property type="match status" value="1"/>
</dbReference>
<dbReference type="InterPro" id="IPR006724">
    <property type="entry name" value="Phage_TTP"/>
</dbReference>
<evidence type="ECO:0000313" key="1">
    <source>
        <dbReference type="EMBL" id="DAE16764.1"/>
    </source>
</evidence>
<sequence length="205" mass="22001">MSKGVLIGVRNLHYALLKTDDATGVTYDTPVSIPGVRTIDVKPSSGVDTLYGDDAPFDIASYLGDIEVTIDTAELSVEDMAALLGHTVSKGVIDFKSTDEAPYVAVLFESVKSNGKRRFVKLLKGKFAEPEENYQTKDSSVHWNTAKITGHFVVRTYDSAWKRVADEDGKDFEKATATSWYETVEAAATSAGGTTSDSGSSGKGS</sequence>
<dbReference type="InterPro" id="IPR006490">
    <property type="entry name" value="Maj_tail_phi13"/>
</dbReference>
<name>A0A8S5QE01_9CAUD</name>
<dbReference type="NCBIfam" id="TIGR01603">
    <property type="entry name" value="maj_tail_phi13"/>
    <property type="match status" value="1"/>
</dbReference>
<organism evidence="1">
    <name type="scientific">Siphoviridae sp. ctVii20</name>
    <dbReference type="NCBI Taxonomy" id="2825533"/>
    <lineage>
        <taxon>Viruses</taxon>
        <taxon>Duplodnaviria</taxon>
        <taxon>Heunggongvirae</taxon>
        <taxon>Uroviricota</taxon>
        <taxon>Caudoviricetes</taxon>
    </lineage>
</organism>
<protein>
    <submittedName>
        <fullName evidence="1">Tail tube protein</fullName>
    </submittedName>
</protein>
<accession>A0A8S5QE01</accession>
<reference evidence="1" key="1">
    <citation type="journal article" date="2021" name="Proc. Natl. Acad. Sci. U.S.A.">
        <title>A Catalog of Tens of Thousands of Viruses from Human Metagenomes Reveals Hidden Associations with Chronic Diseases.</title>
        <authorList>
            <person name="Tisza M.J."/>
            <person name="Buck C.B."/>
        </authorList>
    </citation>
    <scope>NUCLEOTIDE SEQUENCE</scope>
    <source>
        <strain evidence="1">CtVii20</strain>
    </source>
</reference>
<dbReference type="EMBL" id="BK015631">
    <property type="protein sequence ID" value="DAE16764.1"/>
    <property type="molecule type" value="Genomic_DNA"/>
</dbReference>
<proteinExistence type="predicted"/>